<reference evidence="3" key="2">
    <citation type="submission" date="2025-08" db="UniProtKB">
        <authorList>
            <consortium name="Ensembl"/>
        </authorList>
    </citation>
    <scope>IDENTIFICATION</scope>
    <source>
        <strain evidence="3">broiler</strain>
    </source>
</reference>
<evidence type="ECO:0000256" key="1">
    <source>
        <dbReference type="SAM" id="Phobius"/>
    </source>
</evidence>
<feature type="signal peptide" evidence="2">
    <location>
        <begin position="1"/>
        <end position="21"/>
    </location>
</feature>
<organism evidence="3 4">
    <name type="scientific">Gallus gallus</name>
    <name type="common">Chicken</name>
    <dbReference type="NCBI Taxonomy" id="9031"/>
    <lineage>
        <taxon>Eukaryota</taxon>
        <taxon>Metazoa</taxon>
        <taxon>Chordata</taxon>
        <taxon>Craniata</taxon>
        <taxon>Vertebrata</taxon>
        <taxon>Euteleostomi</taxon>
        <taxon>Archelosauria</taxon>
        <taxon>Archosauria</taxon>
        <taxon>Dinosauria</taxon>
        <taxon>Saurischia</taxon>
        <taxon>Theropoda</taxon>
        <taxon>Coelurosauria</taxon>
        <taxon>Aves</taxon>
        <taxon>Neognathae</taxon>
        <taxon>Galloanserae</taxon>
        <taxon>Galliformes</taxon>
        <taxon>Phasianidae</taxon>
        <taxon>Phasianinae</taxon>
        <taxon>Gallus</taxon>
    </lineage>
</organism>
<dbReference type="Proteomes" id="UP000000539">
    <property type="component" value="Chromosome 10"/>
</dbReference>
<evidence type="ECO:0000313" key="3">
    <source>
        <dbReference type="Ensembl" id="ENSGALP00010000068.1"/>
    </source>
</evidence>
<evidence type="ECO:0000313" key="4">
    <source>
        <dbReference type="Proteomes" id="UP000000539"/>
    </source>
</evidence>
<dbReference type="GeneTree" id="ENSGT00950000185474"/>
<keyword evidence="2" id="KW-0732">Signal</keyword>
<keyword evidence="1" id="KW-1133">Transmembrane helix</keyword>
<reference evidence="3" key="1">
    <citation type="submission" date="2020-11" db="EMBL/GenBank/DDBJ databases">
        <title>Gallus gallus (Chicken) genome, bGalGal1, GRCg7b, maternal haplotype autosomes + Z &amp; W.</title>
        <authorList>
            <person name="Warren W."/>
            <person name="Formenti G."/>
            <person name="Fedrigo O."/>
            <person name="Haase B."/>
            <person name="Mountcastle J."/>
            <person name="Balacco J."/>
            <person name="Tracey A."/>
            <person name="Schneider V."/>
            <person name="Okimoto R."/>
            <person name="Cheng H."/>
            <person name="Hawken R."/>
            <person name="Howe K."/>
            <person name="Jarvis E.D."/>
        </authorList>
    </citation>
    <scope>NUCLEOTIDE SEQUENCE [LARGE SCALE GENOMIC DNA]</scope>
    <source>
        <strain evidence="3">Broiler</strain>
    </source>
</reference>
<dbReference type="AlphaFoldDB" id="A0A8V0X6G8"/>
<dbReference type="Ensembl" id="ENSGALT00010000092.1">
    <property type="protein sequence ID" value="ENSGALP00010000068.1"/>
    <property type="gene ID" value="ENSGALG00010000057.1"/>
</dbReference>
<accession>A0A8V0X6G8</accession>
<proteinExistence type="predicted"/>
<protein>
    <submittedName>
        <fullName evidence="3">Uncharacterized protein</fullName>
    </submittedName>
</protein>
<name>A0A8V0X6G8_CHICK</name>
<sequence length="159" mass="16468">SMAGKMLGGLLLLAAAPGVLGTGMAFPSLQNLHLCEGYVGPDGRYHPGFCCPRLTDPATHRYCCRPGPHVLKGCCSRLGVEVLTGLNITGLRGGAGHPLALPFVGLYGLLVLILVALDLAHFYRTQRCALGRRLLRAPCLPCRSPSSAAPAPRAAGGGA</sequence>
<keyword evidence="1" id="KW-0472">Membrane</keyword>
<gene>
    <name evidence="3" type="primary">LOC101751992</name>
</gene>
<evidence type="ECO:0000256" key="2">
    <source>
        <dbReference type="SAM" id="SignalP"/>
    </source>
</evidence>
<feature type="transmembrane region" description="Helical" evidence="1">
    <location>
        <begin position="99"/>
        <end position="123"/>
    </location>
</feature>
<feature type="chain" id="PRO_5036451345" evidence="2">
    <location>
        <begin position="22"/>
        <end position="159"/>
    </location>
</feature>
<keyword evidence="1" id="KW-0812">Transmembrane</keyword>
<keyword evidence="4" id="KW-1185">Reference proteome</keyword>
<reference evidence="3" key="3">
    <citation type="submission" date="2025-09" db="UniProtKB">
        <authorList>
            <consortium name="Ensembl"/>
        </authorList>
    </citation>
    <scope>IDENTIFICATION</scope>
    <source>
        <strain evidence="3">broiler</strain>
    </source>
</reference>
<dbReference type="OrthoDB" id="9899282at2759"/>